<evidence type="ECO:0000256" key="2">
    <source>
        <dbReference type="ARBA" id="ARBA00008314"/>
    </source>
</evidence>
<dbReference type="CDD" id="cd17206">
    <property type="entry name" value="FERM_F1_Myosin-X"/>
    <property type="match status" value="1"/>
</dbReference>
<feature type="compositionally biased region" description="Acidic residues" evidence="11">
    <location>
        <begin position="882"/>
        <end position="895"/>
    </location>
</feature>
<keyword evidence="5" id="KW-0067">ATP-binding</keyword>
<feature type="compositionally biased region" description="Basic and acidic residues" evidence="11">
    <location>
        <begin position="847"/>
        <end position="856"/>
    </location>
</feature>
<dbReference type="Gene3D" id="1.20.5.190">
    <property type="match status" value="1"/>
</dbReference>
<dbReference type="InterPro" id="IPR027417">
    <property type="entry name" value="P-loop_NTPase"/>
</dbReference>
<feature type="domain" description="MyTH4" evidence="15">
    <location>
        <begin position="1186"/>
        <end position="1347"/>
    </location>
</feature>
<dbReference type="GO" id="GO:0005547">
    <property type="term" value="F:phosphatidylinositol-3,4,5-trisphosphate binding"/>
    <property type="evidence" value="ECO:0007669"/>
    <property type="project" value="TreeGrafter"/>
</dbReference>
<feature type="domain" description="Myosin motor" evidence="16">
    <location>
        <begin position="1"/>
        <end position="536"/>
    </location>
</feature>
<evidence type="ECO:0000256" key="9">
    <source>
        <dbReference type="PROSITE-ProRule" id="PRU00782"/>
    </source>
</evidence>
<dbReference type="FunFam" id="3.40.850.10:FF:000008">
    <property type="entry name" value="Putative unconventional myosin-IXa"/>
    <property type="match status" value="1"/>
</dbReference>
<dbReference type="Gene3D" id="3.10.20.90">
    <property type="entry name" value="Phosphatidylinositol 3-kinase Catalytic Subunit, Chain A, domain 1"/>
    <property type="match status" value="1"/>
</dbReference>
<dbReference type="Pfam" id="PF21989">
    <property type="entry name" value="RA_2"/>
    <property type="match status" value="1"/>
</dbReference>
<feature type="region of interest" description="Disordered" evidence="11">
    <location>
        <begin position="713"/>
        <end position="856"/>
    </location>
</feature>
<dbReference type="SUPFAM" id="SSF52540">
    <property type="entry name" value="P-loop containing nucleoside triphosphate hydrolases"/>
    <property type="match status" value="1"/>
</dbReference>
<dbReference type="SMART" id="SM00295">
    <property type="entry name" value="B41"/>
    <property type="match status" value="1"/>
</dbReference>
<dbReference type="SUPFAM" id="SSF47031">
    <property type="entry name" value="Second domain of FERM"/>
    <property type="match status" value="1"/>
</dbReference>
<dbReference type="InterPro" id="IPR051724">
    <property type="entry name" value="Actin_motor_Myosin"/>
</dbReference>
<evidence type="ECO:0000313" key="18">
    <source>
        <dbReference type="Proteomes" id="UP000694701"/>
    </source>
</evidence>
<dbReference type="InterPro" id="IPR000299">
    <property type="entry name" value="FERM_domain"/>
</dbReference>
<evidence type="ECO:0000256" key="10">
    <source>
        <dbReference type="SAM" id="Coils"/>
    </source>
</evidence>
<dbReference type="SMART" id="SM00015">
    <property type="entry name" value="IQ"/>
    <property type="match status" value="3"/>
</dbReference>
<dbReference type="Gene3D" id="6.20.240.20">
    <property type="match status" value="1"/>
</dbReference>
<dbReference type="Gene3D" id="1.20.5.170">
    <property type="match status" value="1"/>
</dbReference>
<dbReference type="InterPro" id="IPR019749">
    <property type="entry name" value="Band_41_domain"/>
</dbReference>
<evidence type="ECO:0000256" key="5">
    <source>
        <dbReference type="ARBA" id="ARBA00022840"/>
    </source>
</evidence>
<dbReference type="InterPro" id="IPR000159">
    <property type="entry name" value="RA_dom"/>
</dbReference>
<dbReference type="SMART" id="SM00233">
    <property type="entry name" value="PH"/>
    <property type="match status" value="2"/>
</dbReference>
<dbReference type="InterPro" id="IPR001849">
    <property type="entry name" value="PH_domain"/>
</dbReference>
<dbReference type="CDD" id="cd14473">
    <property type="entry name" value="FERM_B-lobe"/>
    <property type="match status" value="1"/>
</dbReference>
<keyword evidence="8 9" id="KW-0009">Actin-binding</keyword>
<dbReference type="InterPro" id="IPR041797">
    <property type="entry name" value="MyoX_FERM_C"/>
</dbReference>
<dbReference type="PROSITE" id="PS50057">
    <property type="entry name" value="FERM_3"/>
    <property type="match status" value="1"/>
</dbReference>
<feature type="compositionally biased region" description="Polar residues" evidence="11">
    <location>
        <begin position="800"/>
        <end position="809"/>
    </location>
</feature>
<dbReference type="GO" id="GO:0030175">
    <property type="term" value="C:filopodium"/>
    <property type="evidence" value="ECO:0007669"/>
    <property type="project" value="TreeGrafter"/>
</dbReference>
<dbReference type="SMART" id="SM00139">
    <property type="entry name" value="MyTH4"/>
    <property type="match status" value="1"/>
</dbReference>
<dbReference type="InterPro" id="IPR014352">
    <property type="entry name" value="FERM/acyl-CoA-bd_prot_sf"/>
</dbReference>
<dbReference type="CDD" id="cd13202">
    <property type="entry name" value="FERM_C_MyoX"/>
    <property type="match status" value="1"/>
</dbReference>
<dbReference type="PRINTS" id="PR00193">
    <property type="entry name" value="MYOSINHEAVY"/>
</dbReference>
<evidence type="ECO:0000259" key="15">
    <source>
        <dbReference type="PROSITE" id="PS51016"/>
    </source>
</evidence>
<evidence type="ECO:0000259" key="16">
    <source>
        <dbReference type="PROSITE" id="PS51456"/>
    </source>
</evidence>
<name>A0A8C2D2F1_CYPCA</name>
<feature type="region of interest" description="Actin-binding" evidence="9">
    <location>
        <begin position="416"/>
        <end position="438"/>
    </location>
</feature>
<dbReference type="Gene3D" id="1.20.58.530">
    <property type="match status" value="1"/>
</dbReference>
<dbReference type="Pfam" id="PF00063">
    <property type="entry name" value="Myosin_head"/>
    <property type="match status" value="1"/>
</dbReference>
<feature type="domain" description="Ras-associating" evidence="14">
    <location>
        <begin position="1356"/>
        <end position="1399"/>
    </location>
</feature>
<dbReference type="Gene3D" id="1.20.80.10">
    <property type="match status" value="1"/>
</dbReference>
<keyword evidence="7" id="KW-0505">Motor protein</keyword>
<evidence type="ECO:0000256" key="7">
    <source>
        <dbReference type="ARBA" id="ARBA00023175"/>
    </source>
</evidence>
<organism evidence="17 18">
    <name type="scientific">Cyprinus carpio</name>
    <name type="common">Common carp</name>
    <dbReference type="NCBI Taxonomy" id="7962"/>
    <lineage>
        <taxon>Eukaryota</taxon>
        <taxon>Metazoa</taxon>
        <taxon>Chordata</taxon>
        <taxon>Craniata</taxon>
        <taxon>Vertebrata</taxon>
        <taxon>Euteleostomi</taxon>
        <taxon>Actinopterygii</taxon>
        <taxon>Neopterygii</taxon>
        <taxon>Teleostei</taxon>
        <taxon>Ostariophysi</taxon>
        <taxon>Cypriniformes</taxon>
        <taxon>Cyprinidae</taxon>
        <taxon>Cyprininae</taxon>
        <taxon>Cyprinus</taxon>
    </lineage>
</organism>
<dbReference type="FunFam" id="1.10.10.820:FF:000001">
    <property type="entry name" value="Myosin heavy chain"/>
    <property type="match status" value="1"/>
</dbReference>
<dbReference type="GO" id="GO:0005524">
    <property type="term" value="F:ATP binding"/>
    <property type="evidence" value="ECO:0007669"/>
    <property type="project" value="UniProtKB-KW"/>
</dbReference>
<dbReference type="Pfam" id="PF00784">
    <property type="entry name" value="MyTH4"/>
    <property type="match status" value="1"/>
</dbReference>
<dbReference type="GO" id="GO:0060002">
    <property type="term" value="F:plus-end directed microfilament motor activity"/>
    <property type="evidence" value="ECO:0007669"/>
    <property type="project" value="TreeGrafter"/>
</dbReference>
<feature type="domain" description="PH" evidence="12">
    <location>
        <begin position="947"/>
        <end position="1069"/>
    </location>
</feature>
<dbReference type="Gene3D" id="1.20.120.720">
    <property type="entry name" value="Myosin VI head, motor domain, U50 subdomain"/>
    <property type="match status" value="1"/>
</dbReference>
<dbReference type="InterPro" id="IPR031971">
    <property type="entry name" value="MYO10_CC"/>
</dbReference>
<evidence type="ECO:0000256" key="11">
    <source>
        <dbReference type="SAM" id="MobiDB-lite"/>
    </source>
</evidence>
<keyword evidence="3" id="KW-0963">Cytoplasm</keyword>
<keyword evidence="4" id="KW-0547">Nucleotide-binding</keyword>
<dbReference type="SMART" id="SM00242">
    <property type="entry name" value="MYSc"/>
    <property type="match status" value="1"/>
</dbReference>
<comment type="caution">
    <text evidence="9">Lacks conserved residue(s) required for the propagation of feature annotation.</text>
</comment>
<dbReference type="GO" id="GO:0016459">
    <property type="term" value="C:myosin complex"/>
    <property type="evidence" value="ECO:0007669"/>
    <property type="project" value="UniProtKB-KW"/>
</dbReference>
<dbReference type="InterPro" id="IPR035963">
    <property type="entry name" value="FERM_2"/>
</dbReference>
<comment type="subcellular location">
    <subcellularLocation>
        <location evidence="1">Cytoplasm</location>
    </subcellularLocation>
</comment>
<dbReference type="GO" id="GO:0008360">
    <property type="term" value="P:regulation of cell shape"/>
    <property type="evidence" value="ECO:0007669"/>
    <property type="project" value="TreeGrafter"/>
</dbReference>
<dbReference type="PROSITE" id="PS50200">
    <property type="entry name" value="RA"/>
    <property type="match status" value="1"/>
</dbReference>
<evidence type="ECO:0000259" key="14">
    <source>
        <dbReference type="PROSITE" id="PS50200"/>
    </source>
</evidence>
<dbReference type="Gene3D" id="3.40.850.10">
    <property type="entry name" value="Kinesin motor domain"/>
    <property type="match status" value="1"/>
</dbReference>
<feature type="domain" description="FERM" evidence="13">
    <location>
        <begin position="1352"/>
        <end position="1696"/>
    </location>
</feature>
<dbReference type="CDD" id="cd13296">
    <property type="entry name" value="PH2_MyoX"/>
    <property type="match status" value="1"/>
</dbReference>
<dbReference type="GO" id="GO:0007165">
    <property type="term" value="P:signal transduction"/>
    <property type="evidence" value="ECO:0007669"/>
    <property type="project" value="InterPro"/>
</dbReference>
<dbReference type="GO" id="GO:0048731">
    <property type="term" value="P:system development"/>
    <property type="evidence" value="ECO:0007669"/>
    <property type="project" value="UniProtKB-ARBA"/>
</dbReference>
<dbReference type="PROSITE" id="PS51456">
    <property type="entry name" value="MYOSIN_MOTOR"/>
    <property type="match status" value="1"/>
</dbReference>
<evidence type="ECO:0000256" key="8">
    <source>
        <dbReference type="ARBA" id="ARBA00023203"/>
    </source>
</evidence>
<evidence type="ECO:0000256" key="1">
    <source>
        <dbReference type="ARBA" id="ARBA00004496"/>
    </source>
</evidence>
<keyword evidence="6 9" id="KW-0518">Myosin</keyword>
<dbReference type="GO" id="GO:0005737">
    <property type="term" value="C:cytoplasm"/>
    <property type="evidence" value="ECO:0007669"/>
    <property type="project" value="UniProtKB-SubCell"/>
</dbReference>
<dbReference type="InterPro" id="IPR000048">
    <property type="entry name" value="IQ_motif_EF-hand-BS"/>
</dbReference>
<dbReference type="PROSITE" id="PS50003">
    <property type="entry name" value="PH_DOMAIN"/>
    <property type="match status" value="1"/>
</dbReference>
<dbReference type="Gene3D" id="1.10.10.820">
    <property type="match status" value="1"/>
</dbReference>
<dbReference type="Gene3D" id="1.25.40.530">
    <property type="entry name" value="MyTH4 domain"/>
    <property type="match status" value="1"/>
</dbReference>
<dbReference type="InterPro" id="IPR011993">
    <property type="entry name" value="PH-like_dom_sf"/>
</dbReference>
<dbReference type="Pfam" id="PF16735">
    <property type="entry name" value="MYO10_CC"/>
    <property type="match status" value="1"/>
</dbReference>
<sequence>MEAFGNAKTVHNNNSSRFGKFIQLHFSQHGNIQGGRITDYLLEKNRVVRQNPGERNYHIFYALLAGTSAEQRESFSLSPPEGFHYLGQSGCVKDKAINDTETFQEVLNALRTMQFGEENIKEVLRLLSGILHVGNIDFLTAGGAQVCSKSALSKAADLLGLDCAQLAEVLTHRSMILRGEEISTPLTVEQAVDSRDSMAMALYSQCFTWIIRKLNSRINGNEDFRSIGILDIFGFENFEVNRFEQFNINYANEKLQEYFNKHIFSLEQLEYNKEGLVWDDVNWMDNGECLDLIEKKLGLLALVNEESHFPKGTDDTLLEKLHSQHSRNQFYVKPRVAVHQFGIKHYAGEVVYDVRGILEKNRDTFRDDILNLLRESRLDFVYDLFERVNTWTGQDTVKCGSKYRRPTVSSQFKNSLHSLMSTLSASNPFFVRCIKPNNSKMPNQFEQSVVLNQLRYSGMLETVKIRRSGFPVRRTFKDFSSRYYVLMRGLVMSDDPKGRCLLLLQLYDNSSAEWQLGKTKVFMRESLELRLEKQRETEVLKAASIIQAHILAYRARRQYRRLLQCIVVIQKNYRALYWRRRFQMMRWATITLQKRLRGQRARRLYIQLLEEKRKREEEEEKRRREEQEAQERYTVKLLLLLFLRLFLQFREIEGLQRQKEAQEQSLTTQSLHRLQWLRDQELRRLEEEACKAAQQFLTSLNFDEIDECVRNIESSLGGSGGAQREVARGEDDEVDEGLGVDEDGFKDSPNPSEHGHSDGQRTSGIRTSDDSSEEDPYANDLMPLPPALPIITPLAYHAPPSSSGSTYSHAVQEEEAELIPPDEDSDYDADDYDEGGVIMWPPSLPPHNDHWSHDHRSSLATSTSVSSGAYRFSSEGPQSSFEDSEDDFDRFDTDDESSYRRDSVYSSVTLPYFHSFLYIKGGLLNSWKRRWCVLKDETFLWFRSRQEALKQGWLLKKGGGSSTLSRRNWRRRWFILRQSKLIYYENDTEERMKGMLDMHEAKEIIDVTGKENGIDIVMPERTYHLVAETAEDSRPNAFVIITAHRVLHCMAESAEEMHHWITLLQRTKGDTRVQGQEFIIRGWLYKEIRGSSRGNLKLKKCWFVLTHNSVDYYKSSERNALKLGSLVLNSLCSVIVPDERVFRETDSNLYLFVSRLLEHCHRQQSENCLNLEVVEQIYKRNPILRYTHHPLHTALLPLPYGDAQQSSDKGRSYGTLQAEALKLFNVLHQLETEDNPIPQIQGLLQTAHDLRPLRDELFCQLIKQTTHHPKPAGPAHICGWRIIACMCCTFSPASRSILKYLKFHFKRTRELYPGTEMERYAGFSQDALRHVRGREYVPSQEELRAILSRQDMTSTVYCHGGGSCKITINSHTTAGEVVEKLLKGLSMEDCKNMFALFEHNDTTDRAIESRTVVADVLAKFEKLANEGQEGESWKFYFKLFCFSEPESVPADSVEFAFMFEQAHEAVIRGQYPAPEETLQFLAALRLQYLLGDYTTQSALPELEQVFPMDRLRARVQQSARCFASATPSTERKRGSFLEGTLRRSFRGSLGRQRQGEGPAAIEMWLQDEKAGLRSCLVEKWRKLQGMDQEQAMKKYMSLVREWEGYGSTLFDVECVDGVYPGELWLGVSRKGVCVYKRGEAWPLEVFPYEVILSFGAPQPNIYKISVEGRELLFNTNMVMDIAKLMKAYISLIVKKRFSTCQSISSHGSNW</sequence>
<evidence type="ECO:0000256" key="6">
    <source>
        <dbReference type="ARBA" id="ARBA00023123"/>
    </source>
</evidence>
<evidence type="ECO:0000256" key="3">
    <source>
        <dbReference type="ARBA" id="ARBA00022490"/>
    </source>
</evidence>
<feature type="compositionally biased region" description="Acidic residues" evidence="11">
    <location>
        <begin position="730"/>
        <end position="744"/>
    </location>
</feature>
<evidence type="ECO:0000259" key="13">
    <source>
        <dbReference type="PROSITE" id="PS50057"/>
    </source>
</evidence>
<dbReference type="InterPro" id="IPR019748">
    <property type="entry name" value="FERM_central"/>
</dbReference>
<accession>A0A8C2D2F1</accession>
<dbReference type="InterPro" id="IPR036961">
    <property type="entry name" value="Kinesin_motor_dom_sf"/>
</dbReference>
<protein>
    <submittedName>
        <fullName evidence="17">Myosin X</fullName>
    </submittedName>
</protein>
<evidence type="ECO:0000259" key="12">
    <source>
        <dbReference type="PROSITE" id="PS50003"/>
    </source>
</evidence>
<evidence type="ECO:0000256" key="4">
    <source>
        <dbReference type="ARBA" id="ARBA00022741"/>
    </source>
</evidence>
<dbReference type="InterPro" id="IPR000857">
    <property type="entry name" value="MyTH4_dom"/>
</dbReference>
<dbReference type="InterPro" id="IPR038185">
    <property type="entry name" value="MyTH4_dom_sf"/>
</dbReference>
<keyword evidence="10" id="KW-0175">Coiled coil</keyword>
<dbReference type="PROSITE" id="PS50096">
    <property type="entry name" value="IQ"/>
    <property type="match status" value="2"/>
</dbReference>
<comment type="similarity">
    <text evidence="2 9">Belongs to the TRAFAC class myosin-kinesin ATPase superfamily. Myosin family.</text>
</comment>
<evidence type="ECO:0000313" key="17">
    <source>
        <dbReference type="Ensembl" id="ENSCCRP00020020097.1"/>
    </source>
</evidence>
<dbReference type="PROSITE" id="PS51016">
    <property type="entry name" value="MYTH4"/>
    <property type="match status" value="1"/>
</dbReference>
<dbReference type="PANTHER" id="PTHR46049:SF2">
    <property type="entry name" value="UNCONVENTIONAL MYOSIN-X"/>
    <property type="match status" value="1"/>
</dbReference>
<dbReference type="GO" id="GO:0051489">
    <property type="term" value="P:regulation of filopodium assembly"/>
    <property type="evidence" value="ECO:0007669"/>
    <property type="project" value="TreeGrafter"/>
</dbReference>
<dbReference type="Pfam" id="PF00169">
    <property type="entry name" value="PH"/>
    <property type="match status" value="1"/>
</dbReference>
<dbReference type="GO" id="GO:0051015">
    <property type="term" value="F:actin filament binding"/>
    <property type="evidence" value="ECO:0007669"/>
    <property type="project" value="TreeGrafter"/>
</dbReference>
<dbReference type="Ensembl" id="ENSCCRT00020022073.1">
    <property type="protein sequence ID" value="ENSCCRP00020020097.1"/>
    <property type="gene ID" value="ENSCCRG00020008823.1"/>
</dbReference>
<dbReference type="Proteomes" id="UP000694701">
    <property type="component" value="Unplaced"/>
</dbReference>
<dbReference type="PANTHER" id="PTHR46049">
    <property type="entry name" value="AGAP003327-PA"/>
    <property type="match status" value="1"/>
</dbReference>
<feature type="coiled-coil region" evidence="10">
    <location>
        <begin position="601"/>
        <end position="630"/>
    </location>
</feature>
<dbReference type="GO" id="GO:0030705">
    <property type="term" value="P:cytoskeleton-dependent intracellular transport"/>
    <property type="evidence" value="ECO:0007669"/>
    <property type="project" value="TreeGrafter"/>
</dbReference>
<feature type="compositionally biased region" description="Acidic residues" evidence="11">
    <location>
        <begin position="813"/>
        <end position="834"/>
    </location>
</feature>
<dbReference type="InterPro" id="IPR001609">
    <property type="entry name" value="Myosin_head_motor_dom-like"/>
</dbReference>
<feature type="region of interest" description="Disordered" evidence="11">
    <location>
        <begin position="868"/>
        <end position="895"/>
    </location>
</feature>
<dbReference type="Gene3D" id="2.30.29.30">
    <property type="entry name" value="Pleckstrin-homology domain (PH domain)/Phosphotyrosine-binding domain (PTB)"/>
    <property type="match status" value="5"/>
</dbReference>
<dbReference type="Pfam" id="PF00373">
    <property type="entry name" value="FERM_M"/>
    <property type="match status" value="1"/>
</dbReference>
<proteinExistence type="inferred from homology"/>
<dbReference type="SUPFAM" id="SSF50729">
    <property type="entry name" value="PH domain-like"/>
    <property type="match status" value="3"/>
</dbReference>
<reference evidence="17" key="1">
    <citation type="submission" date="2025-08" db="UniProtKB">
        <authorList>
            <consortium name="Ensembl"/>
        </authorList>
    </citation>
    <scope>IDENTIFICATION</scope>
</reference>